<organism evidence="3 4">
    <name type="scientific">Bradyrhizobium frederickii</name>
    <dbReference type="NCBI Taxonomy" id="2560054"/>
    <lineage>
        <taxon>Bacteria</taxon>
        <taxon>Pseudomonadati</taxon>
        <taxon>Pseudomonadota</taxon>
        <taxon>Alphaproteobacteria</taxon>
        <taxon>Hyphomicrobiales</taxon>
        <taxon>Nitrobacteraceae</taxon>
        <taxon>Bradyrhizobium</taxon>
    </lineage>
</organism>
<reference evidence="2 5" key="1">
    <citation type="submission" date="2019-03" db="EMBL/GenBank/DDBJ databases">
        <title>Bradyrhizobium strains diversity isolated from Chamaecrista fasciculata.</title>
        <authorList>
            <person name="Urquiaga M.C.O."/>
            <person name="Hungria M."/>
            <person name="Delamuta J.R.M."/>
        </authorList>
    </citation>
    <scope>NUCLEOTIDE SEQUENCE [LARGE SCALE GENOMIC DNA]</scope>
    <source>
        <strain evidence="2 5">CNPSo 3424</strain>
    </source>
</reference>
<evidence type="ECO:0000313" key="4">
    <source>
        <dbReference type="Proteomes" id="UP000297700"/>
    </source>
</evidence>
<dbReference type="EMBL" id="SPQU01000041">
    <property type="protein sequence ID" value="TFV30145.1"/>
    <property type="molecule type" value="Genomic_DNA"/>
</dbReference>
<accession>A0A4Y9NSA3</accession>
<dbReference type="Proteomes" id="UP000297700">
    <property type="component" value="Unassembled WGS sequence"/>
</dbReference>
<dbReference type="PANTHER" id="PTHR43267:SF1">
    <property type="entry name" value="TRNA THREONYLCARBAMOYLADENOSINE DEHYDRATASE"/>
    <property type="match status" value="1"/>
</dbReference>
<gene>
    <name evidence="3" type="ORF">E4K64_30670</name>
    <name evidence="2" type="ORF">E4K66_36615</name>
</gene>
<dbReference type="InterPro" id="IPR045886">
    <property type="entry name" value="ThiF/MoeB/HesA"/>
</dbReference>
<evidence type="ECO:0000313" key="5">
    <source>
        <dbReference type="Proteomes" id="UP000298225"/>
    </source>
</evidence>
<dbReference type="GO" id="GO:0061503">
    <property type="term" value="F:tRNA threonylcarbamoyladenosine dehydratase"/>
    <property type="evidence" value="ECO:0007669"/>
    <property type="project" value="TreeGrafter"/>
</dbReference>
<keyword evidence="5" id="KW-1185">Reference proteome</keyword>
<keyword evidence="3" id="KW-0808">Transferase</keyword>
<evidence type="ECO:0000313" key="2">
    <source>
        <dbReference type="EMBL" id="TFV30145.1"/>
    </source>
</evidence>
<dbReference type="GO" id="GO:0008641">
    <property type="term" value="F:ubiquitin-like modifier activating enzyme activity"/>
    <property type="evidence" value="ECO:0007669"/>
    <property type="project" value="InterPro"/>
</dbReference>
<accession>A0A4Y9KSS3</accession>
<dbReference type="GO" id="GO:0061504">
    <property type="term" value="P:cyclic threonylcarbamoyladenosine biosynthetic process"/>
    <property type="evidence" value="ECO:0007669"/>
    <property type="project" value="TreeGrafter"/>
</dbReference>
<dbReference type="EMBL" id="SPQS01000022">
    <property type="protein sequence ID" value="TFV70222.1"/>
    <property type="molecule type" value="Genomic_DNA"/>
</dbReference>
<proteinExistence type="predicted"/>
<keyword evidence="3" id="KW-0548">Nucleotidyltransferase</keyword>
<dbReference type="InterPro" id="IPR035985">
    <property type="entry name" value="Ubiquitin-activating_enz"/>
</dbReference>
<dbReference type="PANTHER" id="PTHR43267">
    <property type="entry name" value="TRNA THREONYLCARBAMOYLADENOSINE DEHYDRATASE"/>
    <property type="match status" value="1"/>
</dbReference>
<protein>
    <submittedName>
        <fullName evidence="3">ThiF family adenylyltransferase</fullName>
    </submittedName>
</protein>
<evidence type="ECO:0000259" key="1">
    <source>
        <dbReference type="Pfam" id="PF00899"/>
    </source>
</evidence>
<dbReference type="OrthoDB" id="2746358at2"/>
<dbReference type="Pfam" id="PF00899">
    <property type="entry name" value="ThiF"/>
    <property type="match status" value="1"/>
</dbReference>
<sequence>MAILVSPLQELGRREEGGGYLHEPRLETMGHAMTRAVRSAAMSEAVDALARRHLLRADRQEDLCFALWHPSTGQTRTTALVERLILPREGERNVHGNASFESHYFTRALSEAAEAGAGLALMHSHPGGLAWQGMSPDDINTEQGHAAAVYGATKFPFVGFTVASDGAWSARFWERTAPRQYARQDCTTVRVVGEKLRSTFMEALAPVPRGTDAQIRTISAWGRKKQADLARLRVGIVGAGSVGAFIAEGMARTGIEDVTVVDFDRIEAKNLDRLLYAKRSNVGVLKAEALAGHLGECATAARFNALPVVAAVYEDAGFRAALDCNVLFSCVDRPWGRHVLNLIAYAHLIPVIDGGISVRTNRQEELAAADWRAHTVTVGHQCMQCIGQYDAGLVQLEREGYLDDPTYIQGLDKGHPLKARENVFAFSMSCASLQTLQMLAMVLDPLGRSNPGQQLYHFVGSFMEPSQHGKCSPECLFADIVALGDHCGFEVTGAPPANRDHVPEKLPERVPSPSLFQRISRAAKRLFIG</sequence>
<dbReference type="CDD" id="cd01483">
    <property type="entry name" value="E1_enzyme_family"/>
    <property type="match status" value="1"/>
</dbReference>
<dbReference type="AlphaFoldDB" id="A0A4Y9NSA3"/>
<dbReference type="InterPro" id="IPR000594">
    <property type="entry name" value="ThiF_NAD_FAD-bd"/>
</dbReference>
<dbReference type="Gene3D" id="3.40.50.720">
    <property type="entry name" value="NAD(P)-binding Rossmann-like Domain"/>
    <property type="match status" value="1"/>
</dbReference>
<dbReference type="Proteomes" id="UP000298225">
    <property type="component" value="Unassembled WGS sequence"/>
</dbReference>
<comment type="caution">
    <text evidence="3">The sequence shown here is derived from an EMBL/GenBank/DDBJ whole genome shotgun (WGS) entry which is preliminary data.</text>
</comment>
<name>A0A4Y9NSA3_9BRAD</name>
<reference evidence="3 4" key="2">
    <citation type="submission" date="2019-03" db="EMBL/GenBank/DDBJ databases">
        <title>Bradyrhizobium strains diversity.</title>
        <authorList>
            <person name="Urquiaga M.C.O."/>
            <person name="Hungria M."/>
            <person name="Delamuta J.R.M."/>
            <person name="Klepa M.S."/>
        </authorList>
    </citation>
    <scope>NUCLEOTIDE SEQUENCE [LARGE SCALE GENOMIC DNA]</scope>
    <source>
        <strain evidence="3 4">CNPSo 3426</strain>
    </source>
</reference>
<evidence type="ECO:0000313" key="3">
    <source>
        <dbReference type="EMBL" id="TFV70222.1"/>
    </source>
</evidence>
<dbReference type="GO" id="GO:0016779">
    <property type="term" value="F:nucleotidyltransferase activity"/>
    <property type="evidence" value="ECO:0007669"/>
    <property type="project" value="UniProtKB-KW"/>
</dbReference>
<dbReference type="SUPFAM" id="SSF69572">
    <property type="entry name" value="Activating enzymes of the ubiquitin-like proteins"/>
    <property type="match status" value="1"/>
</dbReference>
<feature type="domain" description="THIF-type NAD/FAD binding fold" evidence="1">
    <location>
        <begin position="213"/>
        <end position="388"/>
    </location>
</feature>